<feature type="transmembrane region" description="Helical" evidence="6">
    <location>
        <begin position="158"/>
        <end position="178"/>
    </location>
</feature>
<dbReference type="Proteomes" id="UP001139559">
    <property type="component" value="Unassembled WGS sequence"/>
</dbReference>
<feature type="transmembrane region" description="Helical" evidence="6">
    <location>
        <begin position="131"/>
        <end position="152"/>
    </location>
</feature>
<feature type="transmembrane region" description="Helical" evidence="6">
    <location>
        <begin position="230"/>
        <end position="249"/>
    </location>
</feature>
<proteinExistence type="predicted"/>
<dbReference type="RefSeq" id="WP_248010025.1">
    <property type="nucleotide sequence ID" value="NZ_JAJHVV010000011.1"/>
</dbReference>
<feature type="transmembrane region" description="Helical" evidence="6">
    <location>
        <begin position="75"/>
        <end position="94"/>
    </location>
</feature>
<keyword evidence="4 6" id="KW-0472">Membrane</keyword>
<dbReference type="InterPro" id="IPR051533">
    <property type="entry name" value="WaaL-like"/>
</dbReference>
<evidence type="ECO:0000313" key="8">
    <source>
        <dbReference type="EMBL" id="MCK6264943.1"/>
    </source>
</evidence>
<dbReference type="PANTHER" id="PTHR37422">
    <property type="entry name" value="TEICHURONIC ACID BIOSYNTHESIS PROTEIN TUAE"/>
    <property type="match status" value="1"/>
</dbReference>
<dbReference type="Pfam" id="PF04932">
    <property type="entry name" value="Wzy_C"/>
    <property type="match status" value="1"/>
</dbReference>
<feature type="transmembrane region" description="Helical" evidence="6">
    <location>
        <begin position="275"/>
        <end position="294"/>
    </location>
</feature>
<dbReference type="GO" id="GO:0016020">
    <property type="term" value="C:membrane"/>
    <property type="evidence" value="ECO:0007669"/>
    <property type="project" value="UniProtKB-SubCell"/>
</dbReference>
<feature type="transmembrane region" description="Helical" evidence="6">
    <location>
        <begin position="404"/>
        <end position="425"/>
    </location>
</feature>
<feature type="transmembrane region" description="Helical" evidence="6">
    <location>
        <begin position="360"/>
        <end position="384"/>
    </location>
</feature>
<dbReference type="GO" id="GO:0016874">
    <property type="term" value="F:ligase activity"/>
    <property type="evidence" value="ECO:0007669"/>
    <property type="project" value="UniProtKB-KW"/>
</dbReference>
<keyword evidence="9" id="KW-1185">Reference proteome</keyword>
<reference evidence="8" key="1">
    <citation type="submission" date="2021-11" db="EMBL/GenBank/DDBJ databases">
        <title>Vibrio ZSDE26 sp. nov. and Vibrio ZSDZ34 sp. nov., isolated from coastal seawater in Qingdao.</title>
        <authorList>
            <person name="Zhang P."/>
        </authorList>
    </citation>
    <scope>NUCLEOTIDE SEQUENCE</scope>
    <source>
        <strain evidence="8">ZSDE26</strain>
    </source>
</reference>
<evidence type="ECO:0000256" key="4">
    <source>
        <dbReference type="ARBA" id="ARBA00023136"/>
    </source>
</evidence>
<accession>A0A9X1XPS8</accession>
<organism evidence="8 9">
    <name type="scientific">Vibrio amylolyticus</name>
    <dbReference type="NCBI Taxonomy" id="2847292"/>
    <lineage>
        <taxon>Bacteria</taxon>
        <taxon>Pseudomonadati</taxon>
        <taxon>Pseudomonadota</taxon>
        <taxon>Gammaproteobacteria</taxon>
        <taxon>Vibrionales</taxon>
        <taxon>Vibrionaceae</taxon>
        <taxon>Vibrio</taxon>
    </lineage>
</organism>
<comment type="caution">
    <text evidence="8">The sequence shown here is derived from an EMBL/GenBank/DDBJ whole genome shotgun (WGS) entry which is preliminary data.</text>
</comment>
<evidence type="ECO:0000256" key="2">
    <source>
        <dbReference type="ARBA" id="ARBA00022692"/>
    </source>
</evidence>
<feature type="transmembrane region" description="Helical" evidence="6">
    <location>
        <begin position="106"/>
        <end position="124"/>
    </location>
</feature>
<dbReference type="EMBL" id="JAJHVV010000011">
    <property type="protein sequence ID" value="MCK6264943.1"/>
    <property type="molecule type" value="Genomic_DNA"/>
</dbReference>
<feature type="transmembrane region" description="Helical" evidence="6">
    <location>
        <begin position="7"/>
        <end position="26"/>
    </location>
</feature>
<feature type="region of interest" description="Disordered" evidence="5">
    <location>
        <begin position="452"/>
        <end position="472"/>
    </location>
</feature>
<feature type="domain" description="O-antigen ligase-related" evidence="7">
    <location>
        <begin position="242"/>
        <end position="376"/>
    </location>
</feature>
<evidence type="ECO:0000256" key="3">
    <source>
        <dbReference type="ARBA" id="ARBA00022989"/>
    </source>
</evidence>
<comment type="subcellular location">
    <subcellularLocation>
        <location evidence="1">Membrane</location>
        <topology evidence="1">Multi-pass membrane protein</topology>
    </subcellularLocation>
</comment>
<keyword evidence="8" id="KW-0436">Ligase</keyword>
<feature type="transmembrane region" description="Helical" evidence="6">
    <location>
        <begin position="32"/>
        <end position="63"/>
    </location>
</feature>
<keyword evidence="3 6" id="KW-1133">Transmembrane helix</keyword>
<feature type="transmembrane region" description="Helical" evidence="6">
    <location>
        <begin position="206"/>
        <end position="224"/>
    </location>
</feature>
<gene>
    <name evidence="8" type="ORF">KP803_16815</name>
</gene>
<sequence length="472" mass="51549">MTDKQRNYSILLILLLCSLITVAWYFVPHPVIPILIAFIPLGALFVLSQTFWLVTLFVLFSFFRIHEALPVLYSLKIPLMLSLGALSALLWHSLVSRQIKIYWHRSFTWLSIFWVLVIVGVFFASSRGIAIAAFTSVYWKIIVMTLAIAWLVNNNKNIGRIAIMITLSGALIACVALYNSANGIDLVEGTRVSIGRKFGSMLGDPNDLSLVLMFPLAFAIGLVTTPKTPFIKRLIGLITTCLLMSAIIATQSRGGLLGSVSVIGIYAIKIIRSKVLLLTLGAIGAVILYFVAGISDRASGGAHEEGIDESAMGRIYAWEAAFKMALHNPLTGVGIDNFFANYFFYSSHWDGLNHAVHSTWFGVLAETGFLGLIIFLCFITSLILSARHTLAAIAKHPEIYSPNLVVAANAVYAGLIGTIVSGTFLTQGFNWPIYILAALTVAVANIAEQCGPKSDENSEETDVQSHSQIENQ</sequence>
<evidence type="ECO:0000256" key="5">
    <source>
        <dbReference type="SAM" id="MobiDB-lite"/>
    </source>
</evidence>
<evidence type="ECO:0000259" key="7">
    <source>
        <dbReference type="Pfam" id="PF04932"/>
    </source>
</evidence>
<dbReference type="InterPro" id="IPR007016">
    <property type="entry name" value="O-antigen_ligase-rel_domated"/>
</dbReference>
<name>A0A9X1XPS8_9VIBR</name>
<keyword evidence="2 6" id="KW-0812">Transmembrane</keyword>
<protein>
    <submittedName>
        <fullName evidence="8">O-antigen ligase family protein</fullName>
    </submittedName>
</protein>
<dbReference type="AlphaFoldDB" id="A0A9X1XPS8"/>
<evidence type="ECO:0000256" key="1">
    <source>
        <dbReference type="ARBA" id="ARBA00004141"/>
    </source>
</evidence>
<feature type="transmembrane region" description="Helical" evidence="6">
    <location>
        <begin position="431"/>
        <end position="447"/>
    </location>
</feature>
<evidence type="ECO:0000256" key="6">
    <source>
        <dbReference type="SAM" id="Phobius"/>
    </source>
</evidence>
<dbReference type="PANTHER" id="PTHR37422:SF23">
    <property type="entry name" value="TEICHURONIC ACID BIOSYNTHESIS PROTEIN TUAE"/>
    <property type="match status" value="1"/>
</dbReference>
<evidence type="ECO:0000313" key="9">
    <source>
        <dbReference type="Proteomes" id="UP001139559"/>
    </source>
</evidence>